<reference evidence="2 3" key="1">
    <citation type="journal article" date="1991" name="Int. J. Syst. Bacteriol.">
        <title>Description of the erythromycin-producing bacterium Arthrobacter sp. strain NRRL B-3381 as Aeromicrobium erythreum gen. nov., sp. nov.</title>
        <authorList>
            <person name="Miller E.S."/>
            <person name="Woese C.R."/>
            <person name="Brenner S."/>
        </authorList>
    </citation>
    <scope>NUCLEOTIDE SEQUENCE [LARGE SCALE GENOMIC DNA]</scope>
    <source>
        <strain evidence="2 3">AR18</strain>
    </source>
</reference>
<feature type="transmembrane region" description="Helical" evidence="1">
    <location>
        <begin position="12"/>
        <end position="31"/>
    </location>
</feature>
<evidence type="ECO:0000313" key="2">
    <source>
        <dbReference type="EMBL" id="ALX03483.1"/>
    </source>
</evidence>
<dbReference type="Proteomes" id="UP000067689">
    <property type="component" value="Chromosome"/>
</dbReference>
<protein>
    <submittedName>
        <fullName evidence="2">Uncharacterized protein</fullName>
    </submittedName>
</protein>
<feature type="transmembrane region" description="Helical" evidence="1">
    <location>
        <begin position="51"/>
        <end position="70"/>
    </location>
</feature>
<dbReference type="PATRIC" id="fig|2041.4.peg.341"/>
<proteinExistence type="predicted"/>
<dbReference type="RefSeq" id="WP_067853783.1">
    <property type="nucleotide sequence ID" value="NZ_CP011502.1"/>
</dbReference>
<keyword evidence="1" id="KW-1133">Transmembrane helix</keyword>
<accession>A0A0U4C5R2</accession>
<keyword evidence="1" id="KW-0472">Membrane</keyword>
<dbReference type="KEGG" id="aer:AERYTH_01615"/>
<gene>
    <name evidence="2" type="ORF">AERYTH_01615</name>
</gene>
<keyword evidence="3" id="KW-1185">Reference proteome</keyword>
<sequence length="199" mass="20067">MVGSLWRDQRAALVLTGLAAVAALAWIVVGVVTPTRGVVLIGPVDSGRLRIFLVGAAATAAAAAVVLVLLRQARRRGTAAAVACGLGVVAVATGWFATCAMCLAVSVFEPSYERAAVPGGCPAVVVQLAEGPLIANDVTHVAVLSGVCSTFRPVPHAAPPADTVALRREGLTVAQTQAGPVLRYPAFGGGEAEVALPTQ</sequence>
<keyword evidence="1" id="KW-0812">Transmembrane</keyword>
<dbReference type="EMBL" id="CP011502">
    <property type="protein sequence ID" value="ALX03483.1"/>
    <property type="molecule type" value="Genomic_DNA"/>
</dbReference>
<dbReference type="STRING" id="2041.AERYTH_01615"/>
<organism evidence="2 3">
    <name type="scientific">Aeromicrobium erythreum</name>
    <dbReference type="NCBI Taxonomy" id="2041"/>
    <lineage>
        <taxon>Bacteria</taxon>
        <taxon>Bacillati</taxon>
        <taxon>Actinomycetota</taxon>
        <taxon>Actinomycetes</taxon>
        <taxon>Propionibacteriales</taxon>
        <taxon>Nocardioidaceae</taxon>
        <taxon>Aeromicrobium</taxon>
    </lineage>
</organism>
<name>A0A0U4C5R2_9ACTN</name>
<feature type="transmembrane region" description="Helical" evidence="1">
    <location>
        <begin position="82"/>
        <end position="108"/>
    </location>
</feature>
<evidence type="ECO:0000256" key="1">
    <source>
        <dbReference type="SAM" id="Phobius"/>
    </source>
</evidence>
<dbReference type="AlphaFoldDB" id="A0A0U4C5R2"/>
<evidence type="ECO:0000313" key="3">
    <source>
        <dbReference type="Proteomes" id="UP000067689"/>
    </source>
</evidence>